<dbReference type="GO" id="GO:0034599">
    <property type="term" value="P:cellular response to oxidative stress"/>
    <property type="evidence" value="ECO:0007669"/>
    <property type="project" value="TreeGrafter"/>
</dbReference>
<dbReference type="GO" id="GO:0045454">
    <property type="term" value="P:cell redox homeostasis"/>
    <property type="evidence" value="ECO:0007669"/>
    <property type="project" value="TreeGrafter"/>
</dbReference>
<keyword evidence="14" id="KW-1185">Reference proteome</keyword>
<evidence type="ECO:0000256" key="8">
    <source>
        <dbReference type="ARBA" id="ARBA00032824"/>
    </source>
</evidence>
<dbReference type="OrthoDB" id="69195at2"/>
<dbReference type="EC" id="1.11.1.24" evidence="2"/>
<feature type="region of interest" description="Disordered" evidence="11">
    <location>
        <begin position="1"/>
        <end position="20"/>
    </location>
</feature>
<dbReference type="SUPFAM" id="SSF52833">
    <property type="entry name" value="Thioredoxin-like"/>
    <property type="match status" value="1"/>
</dbReference>
<protein>
    <recommendedName>
        <fullName evidence="2">thioredoxin-dependent peroxiredoxin</fullName>
        <ecNumber evidence="2">1.11.1.24</ecNumber>
    </recommendedName>
    <alternativeName>
        <fullName evidence="8">Thioredoxin peroxidase</fullName>
    </alternativeName>
</protein>
<organism evidence="13 14">
    <name type="scientific">Deinococcus hopiensis KR-140</name>
    <dbReference type="NCBI Taxonomy" id="695939"/>
    <lineage>
        <taxon>Bacteria</taxon>
        <taxon>Thermotogati</taxon>
        <taxon>Deinococcota</taxon>
        <taxon>Deinococci</taxon>
        <taxon>Deinococcales</taxon>
        <taxon>Deinococcaceae</taxon>
        <taxon>Deinococcus</taxon>
    </lineage>
</organism>
<evidence type="ECO:0000256" key="7">
    <source>
        <dbReference type="ARBA" id="ARBA00023284"/>
    </source>
</evidence>
<dbReference type="EMBL" id="FWWU01000006">
    <property type="protein sequence ID" value="SMB82994.1"/>
    <property type="molecule type" value="Genomic_DNA"/>
</dbReference>
<evidence type="ECO:0000256" key="5">
    <source>
        <dbReference type="ARBA" id="ARBA00023002"/>
    </source>
</evidence>
<dbReference type="GO" id="GO:0005737">
    <property type="term" value="C:cytoplasm"/>
    <property type="evidence" value="ECO:0007669"/>
    <property type="project" value="TreeGrafter"/>
</dbReference>
<sequence length="202" mass="22877">MAPNATPALQTGEPAPDFTALDENGRPVTLSSYRGRWVVLFFFPRASTSHCQMQARRFQALYPEFHLAHAAIAGVSVDPRHSQERFRSACQLSFPLVADADQAVSSAYGVLGEPMPEEDLPVTRRETFLISPEGHIAYRWEGVVPNVHADEVLDQLREMQGMPLLPRQRHREKERQPSSCLRNGCGFTAWCVERSKRKRAYR</sequence>
<dbReference type="InterPro" id="IPR036249">
    <property type="entry name" value="Thioredoxin-like_sf"/>
</dbReference>
<evidence type="ECO:0000313" key="14">
    <source>
        <dbReference type="Proteomes" id="UP000192582"/>
    </source>
</evidence>
<dbReference type="GO" id="GO:0008379">
    <property type="term" value="F:thioredoxin peroxidase activity"/>
    <property type="evidence" value="ECO:0007669"/>
    <property type="project" value="TreeGrafter"/>
</dbReference>
<dbReference type="AlphaFoldDB" id="A0A1W1UQL8"/>
<proteinExistence type="inferred from homology"/>
<comment type="catalytic activity">
    <reaction evidence="10">
        <text>a hydroperoxide + [thioredoxin]-dithiol = an alcohol + [thioredoxin]-disulfide + H2O</text>
        <dbReference type="Rhea" id="RHEA:62620"/>
        <dbReference type="Rhea" id="RHEA-COMP:10698"/>
        <dbReference type="Rhea" id="RHEA-COMP:10700"/>
        <dbReference type="ChEBI" id="CHEBI:15377"/>
        <dbReference type="ChEBI" id="CHEBI:29950"/>
        <dbReference type="ChEBI" id="CHEBI:30879"/>
        <dbReference type="ChEBI" id="CHEBI:35924"/>
        <dbReference type="ChEBI" id="CHEBI:50058"/>
        <dbReference type="EC" id="1.11.1.24"/>
    </reaction>
</comment>
<dbReference type="PROSITE" id="PS51352">
    <property type="entry name" value="THIOREDOXIN_2"/>
    <property type="match status" value="1"/>
</dbReference>
<evidence type="ECO:0000256" key="1">
    <source>
        <dbReference type="ARBA" id="ARBA00003330"/>
    </source>
</evidence>
<evidence type="ECO:0000256" key="6">
    <source>
        <dbReference type="ARBA" id="ARBA00023157"/>
    </source>
</evidence>
<dbReference type="STRING" id="695939.SAMN00790413_04224"/>
<keyword evidence="5" id="KW-0560">Oxidoreductase</keyword>
<feature type="domain" description="Thioredoxin" evidence="12">
    <location>
        <begin position="9"/>
        <end position="161"/>
    </location>
</feature>
<accession>A0A1W1UQL8</accession>
<evidence type="ECO:0000256" key="3">
    <source>
        <dbReference type="ARBA" id="ARBA00022559"/>
    </source>
</evidence>
<evidence type="ECO:0000259" key="12">
    <source>
        <dbReference type="PROSITE" id="PS51352"/>
    </source>
</evidence>
<keyword evidence="6" id="KW-1015">Disulfide bond</keyword>
<evidence type="ECO:0000256" key="9">
    <source>
        <dbReference type="ARBA" id="ARBA00038489"/>
    </source>
</evidence>
<gene>
    <name evidence="13" type="ORF">SAMN00790413_04224</name>
</gene>
<dbReference type="PANTHER" id="PTHR42801">
    <property type="entry name" value="THIOREDOXIN-DEPENDENT PEROXIDE REDUCTASE"/>
    <property type="match status" value="1"/>
</dbReference>
<dbReference type="PANTHER" id="PTHR42801:SF4">
    <property type="entry name" value="AHPC_TSA FAMILY PROTEIN"/>
    <property type="match status" value="1"/>
</dbReference>
<keyword evidence="3" id="KW-0575">Peroxidase</keyword>
<reference evidence="13 14" key="1">
    <citation type="submission" date="2017-04" db="EMBL/GenBank/DDBJ databases">
        <authorList>
            <person name="Afonso C.L."/>
            <person name="Miller P.J."/>
            <person name="Scott M.A."/>
            <person name="Spackman E."/>
            <person name="Goraichik I."/>
            <person name="Dimitrov K.M."/>
            <person name="Suarez D.L."/>
            <person name="Swayne D.E."/>
        </authorList>
    </citation>
    <scope>NUCLEOTIDE SEQUENCE [LARGE SCALE GENOMIC DNA]</scope>
    <source>
        <strain evidence="13 14">KR-140</strain>
    </source>
</reference>
<keyword evidence="4" id="KW-0049">Antioxidant</keyword>
<dbReference type="Pfam" id="PF00578">
    <property type="entry name" value="AhpC-TSA"/>
    <property type="match status" value="1"/>
</dbReference>
<dbReference type="Gene3D" id="3.40.30.10">
    <property type="entry name" value="Glutaredoxin"/>
    <property type="match status" value="1"/>
</dbReference>
<dbReference type="Proteomes" id="UP000192582">
    <property type="component" value="Unassembled WGS sequence"/>
</dbReference>
<evidence type="ECO:0000313" key="13">
    <source>
        <dbReference type="EMBL" id="SMB82994.1"/>
    </source>
</evidence>
<dbReference type="CDD" id="cd03017">
    <property type="entry name" value="PRX_BCP"/>
    <property type="match status" value="1"/>
</dbReference>
<evidence type="ECO:0000256" key="2">
    <source>
        <dbReference type="ARBA" id="ARBA00013017"/>
    </source>
</evidence>
<keyword evidence="7" id="KW-0676">Redox-active center</keyword>
<dbReference type="InterPro" id="IPR000866">
    <property type="entry name" value="AhpC/TSA"/>
</dbReference>
<evidence type="ECO:0000256" key="11">
    <source>
        <dbReference type="SAM" id="MobiDB-lite"/>
    </source>
</evidence>
<name>A0A1W1UQL8_9DEIO</name>
<evidence type="ECO:0000256" key="4">
    <source>
        <dbReference type="ARBA" id="ARBA00022862"/>
    </source>
</evidence>
<comment type="similarity">
    <text evidence="9">Belongs to the peroxiredoxin family. BCP/PrxQ subfamily.</text>
</comment>
<dbReference type="InterPro" id="IPR050924">
    <property type="entry name" value="Peroxiredoxin_BCP/PrxQ"/>
</dbReference>
<dbReference type="InterPro" id="IPR013766">
    <property type="entry name" value="Thioredoxin_domain"/>
</dbReference>
<evidence type="ECO:0000256" key="10">
    <source>
        <dbReference type="ARBA" id="ARBA00049091"/>
    </source>
</evidence>
<comment type="function">
    <text evidence="1">Thiol-specific peroxidase that catalyzes the reduction of hydrogen peroxide and organic hydroperoxides to water and alcohols, respectively. Plays a role in cell protection against oxidative stress by detoxifying peroxides and as sensor of hydrogen peroxide-mediated signaling events.</text>
</comment>